<dbReference type="EMBL" id="JAEQMG010000067">
    <property type="protein sequence ID" value="MBK6088554.1"/>
    <property type="molecule type" value="Genomic_DNA"/>
</dbReference>
<dbReference type="Pfam" id="PF00404">
    <property type="entry name" value="Dockerin_1"/>
    <property type="match status" value="1"/>
</dbReference>
<protein>
    <submittedName>
        <fullName evidence="2">Ig-like domain-containing protein</fullName>
    </submittedName>
</protein>
<dbReference type="InterPro" id="IPR002105">
    <property type="entry name" value="Dockerin_1_rpt"/>
</dbReference>
<evidence type="ECO:0000259" key="1">
    <source>
        <dbReference type="PROSITE" id="PS51766"/>
    </source>
</evidence>
<dbReference type="SMART" id="SM00635">
    <property type="entry name" value="BID_2"/>
    <property type="match status" value="1"/>
</dbReference>
<dbReference type="InterPro" id="IPR036439">
    <property type="entry name" value="Dockerin_dom_sf"/>
</dbReference>
<evidence type="ECO:0000313" key="3">
    <source>
        <dbReference type="Proteomes" id="UP000633365"/>
    </source>
</evidence>
<dbReference type="GO" id="GO:0004553">
    <property type="term" value="F:hydrolase activity, hydrolyzing O-glycosyl compounds"/>
    <property type="evidence" value="ECO:0007669"/>
    <property type="project" value="InterPro"/>
</dbReference>
<comment type="caution">
    <text evidence="2">The sequence shown here is derived from an EMBL/GenBank/DDBJ whole genome shotgun (WGS) entry which is preliminary data.</text>
</comment>
<evidence type="ECO:0000313" key="2">
    <source>
        <dbReference type="EMBL" id="MBK6088554.1"/>
    </source>
</evidence>
<keyword evidence="3" id="KW-1185">Reference proteome</keyword>
<dbReference type="Gene3D" id="1.10.1330.10">
    <property type="entry name" value="Dockerin domain"/>
    <property type="match status" value="1"/>
</dbReference>
<accession>A0A934U4J8</accession>
<dbReference type="CDD" id="cd14256">
    <property type="entry name" value="Dockerin_I"/>
    <property type="match status" value="1"/>
</dbReference>
<dbReference type="Pfam" id="PF22359">
    <property type="entry name" value="Big-like"/>
    <property type="match status" value="1"/>
</dbReference>
<dbReference type="InterPro" id="IPR003343">
    <property type="entry name" value="Big_2"/>
</dbReference>
<dbReference type="Proteomes" id="UP000633365">
    <property type="component" value="Unassembled WGS sequence"/>
</dbReference>
<feature type="non-terminal residue" evidence="2">
    <location>
        <position position="1"/>
    </location>
</feature>
<dbReference type="InterPro" id="IPR008964">
    <property type="entry name" value="Invasin/intimin_cell_adhesion"/>
</dbReference>
<dbReference type="SUPFAM" id="SSF49373">
    <property type="entry name" value="Invasin/intimin cell-adhesion fragments"/>
    <property type="match status" value="1"/>
</dbReference>
<proteinExistence type="predicted"/>
<dbReference type="RefSeq" id="WP_201427449.1">
    <property type="nucleotide sequence ID" value="NZ_JAEQMG010000067.1"/>
</dbReference>
<gene>
    <name evidence="2" type="ORF">JKK62_07800</name>
</gene>
<dbReference type="SUPFAM" id="SSF63446">
    <property type="entry name" value="Type I dockerin domain"/>
    <property type="match status" value="1"/>
</dbReference>
<name>A0A934U4J8_9FIRM</name>
<reference evidence="2" key="1">
    <citation type="submission" date="2021-01" db="EMBL/GenBank/DDBJ databases">
        <title>Genome public.</title>
        <authorList>
            <person name="Liu C."/>
            <person name="Sun Q."/>
        </authorList>
    </citation>
    <scope>NUCLEOTIDE SEQUENCE</scope>
    <source>
        <strain evidence="2">M6</strain>
    </source>
</reference>
<sequence length="1478" mass="162279">GNFVLKTSPESDEPAGVPIVGKAKDYTWEATLIDETHRALIRYNGNDYICDIRFKGESTLLDRIYPKEIVLDSASTLGVVPIRTEAYSIDTGVYGDSITLVNARSVNFSVDFDSRNISADKPVNLARWSFVGENGMLRSSADIPVANGSSTASYSCVVMEKAKPGDHMFIEFYNKGYDSSSNVRYTPYGKYEVGYTFVSANIDKVMSYMPDIGFYDDEGPAETGSDLAATGADLSATGAPHYSKLPSAPGIGPISPMFSIYGFLPTYSDTATGQKDQKTGKDLYCLEIGVQVSIARTDTAEKKGTWGAASVAKQWQKLSDIITKSPGELCQNLQTSTKISITISFAYQLEYYTTDDGARCYTASVFLLGGKLGIRISIPFTVVAIPCFVYFDISADNVGYLVHMPNDKTDGYWKSSMLHNSYYYDTHGEFSQNFKIQMGVGIGFDGLAAIGGHIDFGLVSRISGTNHGKMTCSVAGGVYAQLLFFKVDKTWKIKEKVLLDTDAKLASVGANLLNQEGGDLLADTKLSDLTLAEASDVYDDDFNRDKEIAATGSDGQAIFSHETYAEKNTAQMSPVIGQLSQDRYLIASVMNADNEKFGLRYYIYDTATNEIEEKGDPIDEVIEDNDLSLEDERVQRLSECNDLIGDVSIIDCDDKLLLVWESCTVEDYQSASVDSALRSFKIAAVVYDKETDKFTDFDIVDTKPNSLPDRLRGVYNPFGGTVHLFYNSIDVSNVQSDTTLQQLNNLPISLNTCSVDLHDSRPSFTEPDKLDIHGNTLTDYDVALYGDEVLVSLISADKNSLTVEKSLTSSDYNEENYGTKNKMYLDRYSEEQDGSLGIEDSIMTADEDLVTANPEFVKLRYKGDENTLLFFKCNGRYGYQNIENLYSQCEHENWSDTLVGDAMKPEYITDDEDHTVGEDFRVYAGEDGSLYALWTQSEGAQQQIRGRQFQVDSVEEIDKAAVTDNENNVQFGPNNTPMTQQLDKPIHILHGFWGNKAYLTTGGNKEEGADTGYYKGKFDAFVINKDNILSVYNSFDYDFGDKEEGTGMKAINNRFVISEFDINSDYYLGVDYEDPITVSDDLPTPGETIKIKAKAENGGFSNGRDVKLALIKAGQSEEVGSVTYPVWLAGEEKEAEFEYTVPKDADLANEPILFYYQIEENGERKYRSESVSLTSSPRLSIDLAYADPEQLFTDDNDTTCYHVTATVTNTGNAPYEGGDELDFIFNDMAAQADVMNRDVPDVDPFYINYGGIEIPEIGVGSGVELSFVSDDIPESIFDKYGTNSANLRLAITPKDGIGWTEVKGDEPYNFLDELGIGQFVKPVPKEVAAVSAEAVTVPLGSERFIMPTVTPASAASEAKYTYSTEDDDVITVDENGLVKGIAPGTGVVTVSCGSVSTDVEITVTAGALLLGDANLSGEVDIIDATTIQRHDVHLLTLLGTALQLSDVDGDGEVTIIDATWIQRWANKMTAPEGIGKPI</sequence>
<dbReference type="InterPro" id="IPR016134">
    <property type="entry name" value="Dockerin_dom"/>
</dbReference>
<dbReference type="PROSITE" id="PS51766">
    <property type="entry name" value="DOCKERIN"/>
    <property type="match status" value="1"/>
</dbReference>
<dbReference type="GO" id="GO:0000272">
    <property type="term" value="P:polysaccharide catabolic process"/>
    <property type="evidence" value="ECO:0007669"/>
    <property type="project" value="InterPro"/>
</dbReference>
<feature type="domain" description="Dockerin" evidence="1">
    <location>
        <begin position="1406"/>
        <end position="1472"/>
    </location>
</feature>
<dbReference type="InterPro" id="IPR054604">
    <property type="entry name" value="SbsC_Big-like"/>
</dbReference>
<dbReference type="Gene3D" id="2.60.40.1080">
    <property type="match status" value="1"/>
</dbReference>
<organism evidence="2 3">
    <name type="scientific">Ruminococcus difficilis</name>
    <dbReference type="NCBI Taxonomy" id="2763069"/>
    <lineage>
        <taxon>Bacteria</taxon>
        <taxon>Bacillati</taxon>
        <taxon>Bacillota</taxon>
        <taxon>Clostridia</taxon>
        <taxon>Eubacteriales</taxon>
        <taxon>Oscillospiraceae</taxon>
        <taxon>Ruminococcus</taxon>
    </lineage>
</organism>